<dbReference type="AlphaFoldDB" id="A0A4R8V341"/>
<dbReference type="Pfam" id="PF01321">
    <property type="entry name" value="Creatinase_N"/>
    <property type="match status" value="1"/>
</dbReference>
<keyword evidence="4" id="KW-1185">Reference proteome</keyword>
<dbReference type="InterPro" id="IPR036005">
    <property type="entry name" value="Creatinase/aminopeptidase-like"/>
</dbReference>
<sequence>MSTNLEERDRRWELLNTSMRDNDMDCLIFAANDYRGHKGALRYVTDYNLCHRSGNAVMFKDEAPIVVLSGNLAGARRPTTDWVEDYRFPGTIGQGLVDVFADRRDVKRVGIIGFGQIMKVDEYLALTHGLPAIEFLDYSANFEKIRVVKSPEEIIGVEESAYVLDQCFSRLLEIARPGVTEREIGAEMYKVGYKLGGEDPLFLTMYTETVNDEVSASFAPPRGRELTAHDVHTFSFEIVGPRGYWTELSRMVTFATPHEDDVRMARAVSKGMTAAALSLKPGTSPDAVQRAVLSAIEAEGAVSSYWSGHSLGLDVLEQPWIGLDVVEDDGGQATDTIEVGNVFTIHPMVVDHAKKRSGYMSDTFVVEPSGARKLSEFSTALHCLTKGNVNVIDY</sequence>
<keyword evidence="3" id="KW-0645">Protease</keyword>
<evidence type="ECO:0000259" key="1">
    <source>
        <dbReference type="Pfam" id="PF00557"/>
    </source>
</evidence>
<keyword evidence="3" id="KW-0378">Hydrolase</keyword>
<reference evidence="3 4" key="1">
    <citation type="submission" date="2019-03" db="EMBL/GenBank/DDBJ databases">
        <title>Genomics of glacier-inhabiting Cryobacterium strains.</title>
        <authorList>
            <person name="Liu Q."/>
            <person name="Xin Y.-H."/>
        </authorList>
    </citation>
    <scope>NUCLEOTIDE SEQUENCE [LARGE SCALE GENOMIC DNA]</scope>
    <source>
        <strain evidence="3 4">HLT2-23</strain>
    </source>
</reference>
<dbReference type="InterPro" id="IPR050659">
    <property type="entry name" value="Peptidase_M24B"/>
</dbReference>
<dbReference type="InterPro" id="IPR000994">
    <property type="entry name" value="Pept_M24"/>
</dbReference>
<dbReference type="PANTHER" id="PTHR46112">
    <property type="entry name" value="AMINOPEPTIDASE"/>
    <property type="match status" value="1"/>
</dbReference>
<protein>
    <submittedName>
        <fullName evidence="3">Aminopeptidase P family protein</fullName>
    </submittedName>
</protein>
<dbReference type="CDD" id="cd01066">
    <property type="entry name" value="APP_MetAP"/>
    <property type="match status" value="1"/>
</dbReference>
<feature type="domain" description="Peptidase M24" evidence="1">
    <location>
        <begin position="158"/>
        <end position="366"/>
    </location>
</feature>
<evidence type="ECO:0000313" key="3">
    <source>
        <dbReference type="EMBL" id="TFB75421.1"/>
    </source>
</evidence>
<dbReference type="Gene3D" id="3.40.350.10">
    <property type="entry name" value="Creatinase/prolidase N-terminal domain"/>
    <property type="match status" value="1"/>
</dbReference>
<dbReference type="InterPro" id="IPR029149">
    <property type="entry name" value="Creatin/AminoP/Spt16_N"/>
</dbReference>
<organism evidence="3 4">
    <name type="scientific">Cryobacterium glaciale</name>
    <dbReference type="NCBI Taxonomy" id="1259145"/>
    <lineage>
        <taxon>Bacteria</taxon>
        <taxon>Bacillati</taxon>
        <taxon>Actinomycetota</taxon>
        <taxon>Actinomycetes</taxon>
        <taxon>Micrococcales</taxon>
        <taxon>Microbacteriaceae</taxon>
        <taxon>Cryobacterium</taxon>
    </lineage>
</organism>
<dbReference type="Gene3D" id="3.90.230.10">
    <property type="entry name" value="Creatinase/methionine aminopeptidase superfamily"/>
    <property type="match status" value="1"/>
</dbReference>
<accession>A0A4R8V341</accession>
<dbReference type="PANTHER" id="PTHR46112:SF3">
    <property type="entry name" value="AMINOPEPTIDASE YPDF"/>
    <property type="match status" value="1"/>
</dbReference>
<feature type="domain" description="Creatinase N-terminal" evidence="2">
    <location>
        <begin position="11"/>
        <end position="148"/>
    </location>
</feature>
<dbReference type="InterPro" id="IPR000587">
    <property type="entry name" value="Creatinase_N"/>
</dbReference>
<dbReference type="Pfam" id="PF00557">
    <property type="entry name" value="Peptidase_M24"/>
    <property type="match status" value="1"/>
</dbReference>
<dbReference type="SUPFAM" id="SSF53092">
    <property type="entry name" value="Creatinase/prolidase N-terminal domain"/>
    <property type="match status" value="1"/>
</dbReference>
<dbReference type="EMBL" id="SOEY01000008">
    <property type="protein sequence ID" value="TFB75421.1"/>
    <property type="molecule type" value="Genomic_DNA"/>
</dbReference>
<comment type="caution">
    <text evidence="3">The sequence shown here is derived from an EMBL/GenBank/DDBJ whole genome shotgun (WGS) entry which is preliminary data.</text>
</comment>
<evidence type="ECO:0000313" key="4">
    <source>
        <dbReference type="Proteomes" id="UP000298173"/>
    </source>
</evidence>
<dbReference type="Proteomes" id="UP000298173">
    <property type="component" value="Unassembled WGS sequence"/>
</dbReference>
<dbReference type="GO" id="GO:0004177">
    <property type="term" value="F:aminopeptidase activity"/>
    <property type="evidence" value="ECO:0007669"/>
    <property type="project" value="UniProtKB-KW"/>
</dbReference>
<evidence type="ECO:0000259" key="2">
    <source>
        <dbReference type="Pfam" id="PF01321"/>
    </source>
</evidence>
<proteinExistence type="predicted"/>
<dbReference type="OrthoDB" id="9806388at2"/>
<keyword evidence="3" id="KW-0031">Aminopeptidase</keyword>
<dbReference type="RefSeq" id="WP_134502108.1">
    <property type="nucleotide sequence ID" value="NZ_SOEY01000008.1"/>
</dbReference>
<dbReference type="SUPFAM" id="SSF55920">
    <property type="entry name" value="Creatinase/aminopeptidase"/>
    <property type="match status" value="1"/>
</dbReference>
<name>A0A4R8V341_9MICO</name>
<gene>
    <name evidence="3" type="ORF">E3O06_06265</name>
</gene>